<dbReference type="AlphaFoldDB" id="A0A553MXS6"/>
<evidence type="ECO:0000259" key="3">
    <source>
        <dbReference type="Pfam" id="PF15067"/>
    </source>
</evidence>
<dbReference type="STRING" id="623744.A0A553MXS6"/>
<gene>
    <name evidence="4" type="ORF">DNTS_027337</name>
</gene>
<organism evidence="4 5">
    <name type="scientific">Danionella cerebrum</name>
    <dbReference type="NCBI Taxonomy" id="2873325"/>
    <lineage>
        <taxon>Eukaryota</taxon>
        <taxon>Metazoa</taxon>
        <taxon>Chordata</taxon>
        <taxon>Craniata</taxon>
        <taxon>Vertebrata</taxon>
        <taxon>Euteleostomi</taxon>
        <taxon>Actinopterygii</taxon>
        <taxon>Neopterygii</taxon>
        <taxon>Teleostei</taxon>
        <taxon>Ostariophysi</taxon>
        <taxon>Cypriniformes</taxon>
        <taxon>Danionidae</taxon>
        <taxon>Danioninae</taxon>
        <taxon>Danionella</taxon>
    </lineage>
</organism>
<comment type="caution">
    <text evidence="4">The sequence shown here is derived from an EMBL/GenBank/DDBJ whole genome shotgun (WGS) entry which is preliminary data.</text>
</comment>
<accession>A0A553MXS6</accession>
<feature type="compositionally biased region" description="Low complexity" evidence="2">
    <location>
        <begin position="340"/>
        <end position="349"/>
    </location>
</feature>
<evidence type="ECO:0000313" key="5">
    <source>
        <dbReference type="Proteomes" id="UP000316079"/>
    </source>
</evidence>
<dbReference type="PANTHER" id="PTHR14715">
    <property type="entry name" value="FAM124 DOMAIN-CONTAINING PROTEIN-RELATED"/>
    <property type="match status" value="1"/>
</dbReference>
<dbReference type="GO" id="GO:0005654">
    <property type="term" value="C:nucleoplasm"/>
    <property type="evidence" value="ECO:0007669"/>
    <property type="project" value="TreeGrafter"/>
</dbReference>
<dbReference type="PANTHER" id="PTHR14715:SF2">
    <property type="entry name" value="PROTEIN FAM124B"/>
    <property type="match status" value="1"/>
</dbReference>
<feature type="region of interest" description="Disordered" evidence="2">
    <location>
        <begin position="304"/>
        <end position="350"/>
    </location>
</feature>
<dbReference type="OrthoDB" id="10023686at2759"/>
<dbReference type="Proteomes" id="UP000316079">
    <property type="component" value="Unassembled WGS sequence"/>
</dbReference>
<feature type="compositionally biased region" description="Polar residues" evidence="2">
    <location>
        <begin position="15"/>
        <end position="24"/>
    </location>
</feature>
<evidence type="ECO:0000313" key="4">
    <source>
        <dbReference type="EMBL" id="TRY57983.1"/>
    </source>
</evidence>
<feature type="compositionally biased region" description="Basic and acidic residues" evidence="2">
    <location>
        <begin position="320"/>
        <end position="329"/>
    </location>
</feature>
<feature type="region of interest" description="Disordered" evidence="2">
    <location>
        <begin position="1"/>
        <end position="24"/>
    </location>
</feature>
<reference evidence="4 5" key="1">
    <citation type="journal article" date="2019" name="Sci. Data">
        <title>Hybrid genome assembly and annotation of Danionella translucida.</title>
        <authorList>
            <person name="Kadobianskyi M."/>
            <person name="Schulze L."/>
            <person name="Schuelke M."/>
            <person name="Judkewitz B."/>
        </authorList>
    </citation>
    <scope>NUCLEOTIDE SEQUENCE [LARGE SCALE GENOMIC DNA]</scope>
    <source>
        <strain evidence="4 5">Bolton</strain>
    </source>
</reference>
<keyword evidence="5" id="KW-1185">Reference proteome</keyword>
<proteinExistence type="inferred from homology"/>
<name>A0A553MXS6_9TELE</name>
<feature type="domain" description="FAM124" evidence="3">
    <location>
        <begin position="45"/>
        <end position="283"/>
    </location>
</feature>
<dbReference type="InterPro" id="IPR046365">
    <property type="entry name" value="FAM124_dom"/>
</dbReference>
<sequence>MIRRFHAKMEDENADSGTEVTGSDCSKMSSRISLMANPSKDLLTVTIHLLANPGASLLLQNTLSLLLECVRPSLRLFHVSERARPVHTPKREGLFPTDARPSHAVTIFLHESYGEERVLKLLDFLQCPPWQYHHTETCGARAGTISHNSTLMRHFYSLGTGMPIFGVRMVHYGEEVVRVTLNSTYENFDDTVRLYETVLKRRAEEQKSGFCWFTLFTDSGFSLQFAIKQLGPGVRAEPCHAAVLQFRVGEIGQLVPLMPYPCSPISSSRWHTEDLDGNKILFQIKTPSQRQTFHPCAFPLSDSRIHHKRSSKPSSKTPSHLREPLDSCGRESLGSEETTSSCYSSQRSSPAGLSINCLEPVGAIERTLSCLLLEEETDVDTGCTVNSNTSGEEELCFVESPCIGKERPSVLSENEFFI</sequence>
<evidence type="ECO:0000256" key="1">
    <source>
        <dbReference type="ARBA" id="ARBA00006440"/>
    </source>
</evidence>
<comment type="similarity">
    <text evidence="1">Belongs to the FAM124 family.</text>
</comment>
<evidence type="ECO:0000256" key="2">
    <source>
        <dbReference type="SAM" id="MobiDB-lite"/>
    </source>
</evidence>
<dbReference type="Pfam" id="PF15067">
    <property type="entry name" value="FAM124"/>
    <property type="match status" value="1"/>
</dbReference>
<dbReference type="EMBL" id="SRMA01027215">
    <property type="protein sequence ID" value="TRY57983.1"/>
    <property type="molecule type" value="Genomic_DNA"/>
</dbReference>
<dbReference type="InterPro" id="IPR029380">
    <property type="entry name" value="FAM124"/>
</dbReference>
<protein>
    <recommendedName>
        <fullName evidence="3">FAM124 domain-containing protein</fullName>
    </recommendedName>
</protein>